<gene>
    <name evidence="2" type="ORF">MTR62_00510</name>
</gene>
<dbReference type="Gene3D" id="1.10.260.40">
    <property type="entry name" value="lambda repressor-like DNA-binding domains"/>
    <property type="match status" value="1"/>
</dbReference>
<dbReference type="Proteomes" id="UP001162881">
    <property type="component" value="Unassembled WGS sequence"/>
</dbReference>
<dbReference type="InterPro" id="IPR041413">
    <property type="entry name" value="MLTR_LBD"/>
</dbReference>
<proteinExistence type="predicted"/>
<accession>A0ABT0B802</accession>
<name>A0ABT0B802_9SPHN</name>
<organism evidence="2 3">
    <name type="scientific">Novosphingobium organovorum</name>
    <dbReference type="NCBI Taxonomy" id="2930092"/>
    <lineage>
        <taxon>Bacteria</taxon>
        <taxon>Pseudomonadati</taxon>
        <taxon>Pseudomonadota</taxon>
        <taxon>Alphaproteobacteria</taxon>
        <taxon>Sphingomonadales</taxon>
        <taxon>Sphingomonadaceae</taxon>
        <taxon>Novosphingobium</taxon>
    </lineage>
</organism>
<evidence type="ECO:0000313" key="2">
    <source>
        <dbReference type="EMBL" id="MCJ2181197.1"/>
    </source>
</evidence>
<dbReference type="SMART" id="SM00530">
    <property type="entry name" value="HTH_XRE"/>
    <property type="match status" value="1"/>
</dbReference>
<reference evidence="2" key="1">
    <citation type="submission" date="2022-03" db="EMBL/GenBank/DDBJ databases">
        <title>Identification of a novel bacterium isolated from mangrove sediments.</title>
        <authorList>
            <person name="Pan X."/>
        </authorList>
    </citation>
    <scope>NUCLEOTIDE SEQUENCE</scope>
    <source>
        <strain evidence="2">B1949</strain>
    </source>
</reference>
<dbReference type="InterPro" id="IPR010982">
    <property type="entry name" value="Lambda_DNA-bd_dom_sf"/>
</dbReference>
<dbReference type="Gene3D" id="3.30.450.180">
    <property type="match status" value="1"/>
</dbReference>
<keyword evidence="3" id="KW-1185">Reference proteome</keyword>
<dbReference type="RefSeq" id="WP_244016256.1">
    <property type="nucleotide sequence ID" value="NZ_JALHLF010000001.1"/>
</dbReference>
<evidence type="ECO:0000313" key="3">
    <source>
        <dbReference type="Proteomes" id="UP001162881"/>
    </source>
</evidence>
<dbReference type="CDD" id="cd00093">
    <property type="entry name" value="HTH_XRE"/>
    <property type="match status" value="1"/>
</dbReference>
<dbReference type="EMBL" id="JALHLF010000001">
    <property type="protein sequence ID" value="MCJ2181197.1"/>
    <property type="molecule type" value="Genomic_DNA"/>
</dbReference>
<dbReference type="Pfam" id="PF17765">
    <property type="entry name" value="MLTR_LBD"/>
    <property type="match status" value="1"/>
</dbReference>
<sequence>MTTQPTINAAPRTDAAPMREAGEFLRSRRERLKPADVGLPDGARRRTPGLRRDEVAMLAGIGTTWYTWLEQGRDVHPSLEALGALARALRLDPLETLHLFTLHGRAMPQDSSPPPETVPASLHRMLDAMTAQPALVLGRRWDVLAWNAAASAVFGDYQAMEGLQRNALHMLFLDPRRRDMLIDWEAVARSTLAMFRADCARHAADATFRALIDHLLAESPKFAEWWGHCEIAQPLSGLKRIRHPEIGEIHFEYASFLLDDTPDMKLTVFTPIDGAGHADRLRALLERTR</sequence>
<dbReference type="InterPro" id="IPR001387">
    <property type="entry name" value="Cro/C1-type_HTH"/>
</dbReference>
<protein>
    <submittedName>
        <fullName evidence="2">Helix-turn-helix transcriptional regulator</fullName>
    </submittedName>
</protein>
<dbReference type="PANTHER" id="PTHR35010">
    <property type="entry name" value="BLL4672 PROTEIN-RELATED"/>
    <property type="match status" value="1"/>
</dbReference>
<dbReference type="SUPFAM" id="SSF47413">
    <property type="entry name" value="lambda repressor-like DNA-binding domains"/>
    <property type="match status" value="1"/>
</dbReference>
<evidence type="ECO:0000259" key="1">
    <source>
        <dbReference type="SMART" id="SM00530"/>
    </source>
</evidence>
<comment type="caution">
    <text evidence="2">The sequence shown here is derived from an EMBL/GenBank/DDBJ whole genome shotgun (WGS) entry which is preliminary data.</text>
</comment>
<dbReference type="Pfam" id="PF13560">
    <property type="entry name" value="HTH_31"/>
    <property type="match status" value="1"/>
</dbReference>
<feature type="domain" description="HTH cro/C1-type" evidence="1">
    <location>
        <begin position="24"/>
        <end position="96"/>
    </location>
</feature>